<feature type="domain" description="Chromosome segregation in meiosis protein 3" evidence="8">
    <location>
        <begin position="63"/>
        <end position="136"/>
    </location>
</feature>
<organism evidence="9 10">
    <name type="scientific">Armadillidium nasatum</name>
    <dbReference type="NCBI Taxonomy" id="96803"/>
    <lineage>
        <taxon>Eukaryota</taxon>
        <taxon>Metazoa</taxon>
        <taxon>Ecdysozoa</taxon>
        <taxon>Arthropoda</taxon>
        <taxon>Crustacea</taxon>
        <taxon>Multicrustacea</taxon>
        <taxon>Malacostraca</taxon>
        <taxon>Eumalacostraca</taxon>
        <taxon>Peracarida</taxon>
        <taxon>Isopoda</taxon>
        <taxon>Oniscidea</taxon>
        <taxon>Crinocheta</taxon>
        <taxon>Armadillidiidae</taxon>
        <taxon>Armadillidium</taxon>
    </lineage>
</organism>
<evidence type="ECO:0000256" key="4">
    <source>
        <dbReference type="ARBA" id="ARBA00023242"/>
    </source>
</evidence>
<dbReference type="PANTHER" id="PTHR13220:SF11">
    <property type="entry name" value="TIMELESS-INTERACTING PROTEIN"/>
    <property type="match status" value="1"/>
</dbReference>
<dbReference type="GO" id="GO:0043111">
    <property type="term" value="P:replication fork arrest"/>
    <property type="evidence" value="ECO:0007669"/>
    <property type="project" value="TreeGrafter"/>
</dbReference>
<dbReference type="GO" id="GO:0006974">
    <property type="term" value="P:DNA damage response"/>
    <property type="evidence" value="ECO:0007669"/>
    <property type="project" value="UniProtKB-KW"/>
</dbReference>
<evidence type="ECO:0000256" key="1">
    <source>
        <dbReference type="ARBA" id="ARBA00004123"/>
    </source>
</evidence>
<dbReference type="Pfam" id="PF07962">
    <property type="entry name" value="Swi3"/>
    <property type="match status" value="1"/>
</dbReference>
<keyword evidence="10" id="KW-1185">Reference proteome</keyword>
<gene>
    <name evidence="9" type="primary">Tipin</name>
    <name evidence="9" type="ORF">Anas_06250</name>
</gene>
<dbReference type="GO" id="GO:0003677">
    <property type="term" value="F:DNA binding"/>
    <property type="evidence" value="ECO:0007669"/>
    <property type="project" value="TreeGrafter"/>
</dbReference>
<sequence length="138" mass="15912">METELSRPVSDEEDNMQLFDDENDNEEPGNPMDEAVEVPVPNEDGTLPKTIKPKRVIKNPQPKLDAVRLMGPRGVGILQSTFKDVKFRGKGYEKEDLRLLMKKLEHWAHRLFPKFTFDDSLKQMEKLGSKKNVQLCTE</sequence>
<keyword evidence="4 6" id="KW-0539">Nucleus</keyword>
<dbReference type="InterPro" id="IPR040038">
    <property type="entry name" value="TIPIN/Csm3/Swi3"/>
</dbReference>
<dbReference type="GO" id="GO:0031297">
    <property type="term" value="P:replication fork processing"/>
    <property type="evidence" value="ECO:0007669"/>
    <property type="project" value="UniProtKB-UniRule"/>
</dbReference>
<dbReference type="PANTHER" id="PTHR13220">
    <property type="entry name" value="TIMELESS INTERACTING-RELATED"/>
    <property type="match status" value="1"/>
</dbReference>
<name>A0A5N5TB91_9CRUS</name>
<protein>
    <recommendedName>
        <fullName evidence="6">TIMELESS-interacting protein</fullName>
    </recommendedName>
</protein>
<feature type="region of interest" description="Disordered" evidence="7">
    <location>
        <begin position="1"/>
        <end position="54"/>
    </location>
</feature>
<dbReference type="Proteomes" id="UP000326759">
    <property type="component" value="Unassembled WGS sequence"/>
</dbReference>
<evidence type="ECO:0000256" key="2">
    <source>
        <dbReference type="ARBA" id="ARBA00006075"/>
    </source>
</evidence>
<feature type="compositionally biased region" description="Acidic residues" evidence="7">
    <location>
        <begin position="11"/>
        <end position="27"/>
    </location>
</feature>
<dbReference type="OrthoDB" id="437078at2759"/>
<dbReference type="GO" id="GO:0000076">
    <property type="term" value="P:DNA replication checkpoint signaling"/>
    <property type="evidence" value="ECO:0007669"/>
    <property type="project" value="UniProtKB-UniRule"/>
</dbReference>
<evidence type="ECO:0000313" key="9">
    <source>
        <dbReference type="EMBL" id="KAB7503527.1"/>
    </source>
</evidence>
<keyword evidence="5 6" id="KW-0131">Cell cycle</keyword>
<evidence type="ECO:0000256" key="7">
    <source>
        <dbReference type="SAM" id="MobiDB-lite"/>
    </source>
</evidence>
<dbReference type="EMBL" id="SEYY01005009">
    <property type="protein sequence ID" value="KAB7503527.1"/>
    <property type="molecule type" value="Genomic_DNA"/>
</dbReference>
<comment type="similarity">
    <text evidence="2 6">Belongs to the CSM3 family.</text>
</comment>
<evidence type="ECO:0000256" key="6">
    <source>
        <dbReference type="RuleBase" id="RU366049"/>
    </source>
</evidence>
<evidence type="ECO:0000259" key="8">
    <source>
        <dbReference type="Pfam" id="PF07962"/>
    </source>
</evidence>
<keyword evidence="3 6" id="KW-0227">DNA damage</keyword>
<dbReference type="InterPro" id="IPR012923">
    <property type="entry name" value="Csm3"/>
</dbReference>
<dbReference type="AlphaFoldDB" id="A0A5N5TB91"/>
<comment type="function">
    <text evidence="6">Plays an important role in the control of DNA replication and the maintenance of replication fork stability.</text>
</comment>
<evidence type="ECO:0000313" key="10">
    <source>
        <dbReference type="Proteomes" id="UP000326759"/>
    </source>
</evidence>
<evidence type="ECO:0000256" key="3">
    <source>
        <dbReference type="ARBA" id="ARBA00022763"/>
    </source>
</evidence>
<dbReference type="GO" id="GO:0031298">
    <property type="term" value="C:replication fork protection complex"/>
    <property type="evidence" value="ECO:0007669"/>
    <property type="project" value="TreeGrafter"/>
</dbReference>
<comment type="subcellular location">
    <subcellularLocation>
        <location evidence="1 6">Nucleus</location>
    </subcellularLocation>
</comment>
<reference evidence="9 10" key="1">
    <citation type="journal article" date="2019" name="PLoS Biol.">
        <title>Sex chromosomes control vertical transmission of feminizing Wolbachia symbionts in an isopod.</title>
        <authorList>
            <person name="Becking T."/>
            <person name="Chebbi M.A."/>
            <person name="Giraud I."/>
            <person name="Moumen B."/>
            <person name="Laverre T."/>
            <person name="Caubet Y."/>
            <person name="Peccoud J."/>
            <person name="Gilbert C."/>
            <person name="Cordaux R."/>
        </authorList>
    </citation>
    <scope>NUCLEOTIDE SEQUENCE [LARGE SCALE GENOMIC DNA]</scope>
    <source>
        <strain evidence="9">ANa2</strain>
        <tissue evidence="9">Whole body excluding digestive tract and cuticle</tissue>
    </source>
</reference>
<proteinExistence type="inferred from homology"/>
<evidence type="ECO:0000256" key="5">
    <source>
        <dbReference type="ARBA" id="ARBA00023306"/>
    </source>
</evidence>
<accession>A0A5N5TB91</accession>
<comment type="caution">
    <text evidence="9">The sequence shown here is derived from an EMBL/GenBank/DDBJ whole genome shotgun (WGS) entry which is preliminary data.</text>
</comment>